<organism evidence="1 2">
    <name type="scientific">Bacillus velezensis</name>
    <dbReference type="NCBI Taxonomy" id="492670"/>
    <lineage>
        <taxon>Bacteria</taxon>
        <taxon>Bacillati</taxon>
        <taxon>Bacillota</taxon>
        <taxon>Bacilli</taxon>
        <taxon>Bacillales</taxon>
        <taxon>Bacillaceae</taxon>
        <taxon>Bacillus</taxon>
        <taxon>Bacillus amyloliquefaciens group</taxon>
    </lineage>
</organism>
<dbReference type="AlphaFoldDB" id="A0ABC8D9V3"/>
<sequence>MRNEYDWIDKNYNTYTVDQISDRYLKNILRFLCNGGGYHSYLDEGKITRLFTEATSRKIKHSFKLEDAIQAYRDEELFEHLRYLEYLSDKE</sequence>
<dbReference type="RefSeq" id="WP_062623445.1">
    <property type="nucleotide sequence ID" value="NZ_CP015443.1"/>
</dbReference>
<evidence type="ECO:0000313" key="2">
    <source>
        <dbReference type="Proteomes" id="UP000250069"/>
    </source>
</evidence>
<proteinExistence type="predicted"/>
<protein>
    <submittedName>
        <fullName evidence="1">Uncharacterized protein</fullName>
    </submittedName>
</protein>
<name>A0ABC8D9V3_BACVE</name>
<gene>
    <name evidence="1" type="ORF">BVDSYZ_11560</name>
</gene>
<dbReference type="EMBL" id="CP030150">
    <property type="protein sequence ID" value="AWX72624.1"/>
    <property type="molecule type" value="Genomic_DNA"/>
</dbReference>
<dbReference type="Proteomes" id="UP000250069">
    <property type="component" value="Chromosome"/>
</dbReference>
<accession>A0ABC8D9V3</accession>
<evidence type="ECO:0000313" key="1">
    <source>
        <dbReference type="EMBL" id="AWX72624.1"/>
    </source>
</evidence>
<reference evidence="1 2" key="1">
    <citation type="submission" date="2018-06" db="EMBL/GenBank/DDBJ databases">
        <title>Complete Genome Sequence of Bacillus velezensis DSYZ, a Plant Growth-Promoting Rhizobacterium with Antifungal Activity.</title>
        <authorList>
            <person name="Du B."/>
            <person name="Ding Y."/>
            <person name="Liu K."/>
            <person name="Yao L."/>
            <person name="Wang C."/>
            <person name="Li H."/>
            <person name="Liu H."/>
        </authorList>
    </citation>
    <scope>NUCLEOTIDE SEQUENCE [LARGE SCALE GENOMIC DNA]</scope>
    <source>
        <strain evidence="1 2">DSYZ</strain>
    </source>
</reference>